<dbReference type="SUPFAM" id="SSF47188">
    <property type="entry name" value="Hemerythrin-like"/>
    <property type="match status" value="1"/>
</dbReference>
<evidence type="ECO:0000313" key="6">
    <source>
        <dbReference type="Proteomes" id="UP000287853"/>
    </source>
</evidence>
<keyword evidence="3" id="KW-0408">Iron</keyword>
<dbReference type="PANTHER" id="PTHR37164:SF1">
    <property type="entry name" value="BACTERIOHEMERYTHRIN"/>
    <property type="match status" value="1"/>
</dbReference>
<accession>A0A444IRA8</accession>
<evidence type="ECO:0000256" key="3">
    <source>
        <dbReference type="ARBA" id="ARBA00023004"/>
    </source>
</evidence>
<evidence type="ECO:0000256" key="2">
    <source>
        <dbReference type="ARBA" id="ARBA00022723"/>
    </source>
</evidence>
<keyword evidence="2" id="KW-0479">Metal-binding</keyword>
<name>A0A444IRA8_9BACT</name>
<gene>
    <name evidence="5" type="ORF">H206_02885</name>
</gene>
<dbReference type="NCBIfam" id="TIGR02481">
    <property type="entry name" value="hemeryth_dom"/>
    <property type="match status" value="1"/>
</dbReference>
<dbReference type="CDD" id="cd12107">
    <property type="entry name" value="Hemerythrin"/>
    <property type="match status" value="1"/>
</dbReference>
<dbReference type="InterPro" id="IPR050669">
    <property type="entry name" value="Hemerythrin"/>
</dbReference>
<evidence type="ECO:0000256" key="1">
    <source>
        <dbReference type="ARBA" id="ARBA00010587"/>
    </source>
</evidence>
<dbReference type="InterPro" id="IPR035938">
    <property type="entry name" value="Hemerythrin-like_sf"/>
</dbReference>
<protein>
    <submittedName>
        <fullName evidence="5">Hemerythrin-like metal-binding domain protein</fullName>
    </submittedName>
</protein>
<comment type="caution">
    <text evidence="5">The sequence shown here is derived from an EMBL/GenBank/DDBJ whole genome shotgun (WGS) entry which is preliminary data.</text>
</comment>
<feature type="domain" description="Hemerythrin-like" evidence="4">
    <location>
        <begin position="59"/>
        <end position="163"/>
    </location>
</feature>
<sequence>MKTTHDWTYEYCDELKKIDPQYERFCMIISELSVISDKEVLRRLNTGVCLDWNKEYNVGVKEIDAQHKKFLRIIKKMAALHTQADKHAKVEKLQDQLLDYAHLHFRSEEALMERYKYPKIHEQKTEHALLMAELHRQVSAARRANSSVAKMLYFLVQWFIKHTVYSDREIGLHIANMRKARAFRINMQFFTRDIRSFFPNQLDLRGHGRENSLQPSL</sequence>
<keyword evidence="6" id="KW-1185">Reference proteome</keyword>
<dbReference type="Gene3D" id="1.20.120.50">
    <property type="entry name" value="Hemerythrin-like"/>
    <property type="match status" value="1"/>
</dbReference>
<dbReference type="NCBIfam" id="NF033749">
    <property type="entry name" value="bact_hemeryth"/>
    <property type="match status" value="1"/>
</dbReference>
<dbReference type="GO" id="GO:0046872">
    <property type="term" value="F:metal ion binding"/>
    <property type="evidence" value="ECO:0007669"/>
    <property type="project" value="UniProtKB-KW"/>
</dbReference>
<dbReference type="InterPro" id="IPR012827">
    <property type="entry name" value="Hemerythrin_metal-bd"/>
</dbReference>
<dbReference type="InterPro" id="IPR012312">
    <property type="entry name" value="Hemerythrin-like"/>
</dbReference>
<evidence type="ECO:0000313" key="5">
    <source>
        <dbReference type="EMBL" id="RWX43337.1"/>
    </source>
</evidence>
<evidence type="ECO:0000259" key="4">
    <source>
        <dbReference type="Pfam" id="PF01814"/>
    </source>
</evidence>
<dbReference type="AlphaFoldDB" id="A0A444IRA8"/>
<organism evidence="5 6">
    <name type="scientific">Candidatus Electrothrix aarhusensis</name>
    <dbReference type="NCBI Taxonomy" id="1859131"/>
    <lineage>
        <taxon>Bacteria</taxon>
        <taxon>Pseudomonadati</taxon>
        <taxon>Thermodesulfobacteriota</taxon>
        <taxon>Desulfobulbia</taxon>
        <taxon>Desulfobulbales</taxon>
        <taxon>Desulfobulbaceae</taxon>
        <taxon>Candidatus Electrothrix</taxon>
    </lineage>
</organism>
<dbReference type="Pfam" id="PF01814">
    <property type="entry name" value="Hemerythrin"/>
    <property type="match status" value="1"/>
</dbReference>
<proteinExistence type="inferred from homology"/>
<dbReference type="PANTHER" id="PTHR37164">
    <property type="entry name" value="BACTERIOHEMERYTHRIN"/>
    <property type="match status" value="1"/>
</dbReference>
<dbReference type="Proteomes" id="UP000287853">
    <property type="component" value="Unassembled WGS sequence"/>
</dbReference>
<dbReference type="EMBL" id="MTKO01000123">
    <property type="protein sequence ID" value="RWX43337.1"/>
    <property type="molecule type" value="Genomic_DNA"/>
</dbReference>
<reference evidence="5 6" key="1">
    <citation type="submission" date="2017-01" db="EMBL/GenBank/DDBJ databases">
        <title>The cable genome- insights into the physiology and evolution of filamentous bacteria capable of sulfide oxidation via long distance electron transfer.</title>
        <authorList>
            <person name="Schreiber L."/>
            <person name="Bjerg J.T."/>
            <person name="Boggild A."/>
            <person name="Van De Vossenberg J."/>
            <person name="Meysman F."/>
            <person name="Nielsen L.P."/>
            <person name="Schramm A."/>
            <person name="Kjeldsen K.U."/>
        </authorList>
    </citation>
    <scope>NUCLEOTIDE SEQUENCE [LARGE SCALE GENOMIC DNA]</scope>
    <source>
        <strain evidence="5">MCF</strain>
    </source>
</reference>
<comment type="similarity">
    <text evidence="1">Belongs to the hemerythrin family.</text>
</comment>